<evidence type="ECO:0008006" key="5">
    <source>
        <dbReference type="Google" id="ProtNLM"/>
    </source>
</evidence>
<protein>
    <recommendedName>
        <fullName evidence="5">Cellulase</fullName>
    </recommendedName>
</protein>
<feature type="compositionally biased region" description="Gly residues" evidence="1">
    <location>
        <begin position="33"/>
        <end position="45"/>
    </location>
</feature>
<evidence type="ECO:0000256" key="2">
    <source>
        <dbReference type="SAM" id="SignalP"/>
    </source>
</evidence>
<feature type="signal peptide" evidence="2">
    <location>
        <begin position="1"/>
        <end position="28"/>
    </location>
</feature>
<accession>A0ABP6B500</accession>
<dbReference type="SUPFAM" id="SSF51445">
    <property type="entry name" value="(Trans)glycosidases"/>
    <property type="match status" value="1"/>
</dbReference>
<reference evidence="4" key="1">
    <citation type="journal article" date="2019" name="Int. J. Syst. Evol. Microbiol.">
        <title>The Global Catalogue of Microorganisms (GCM) 10K type strain sequencing project: providing services to taxonomists for standard genome sequencing and annotation.</title>
        <authorList>
            <consortium name="The Broad Institute Genomics Platform"/>
            <consortium name="The Broad Institute Genome Sequencing Center for Infectious Disease"/>
            <person name="Wu L."/>
            <person name="Ma J."/>
        </authorList>
    </citation>
    <scope>NUCLEOTIDE SEQUENCE [LARGE SCALE GENOMIC DNA]</scope>
    <source>
        <strain evidence="4">JCM 6924</strain>
    </source>
</reference>
<feature type="chain" id="PRO_5047481093" description="Cellulase" evidence="2">
    <location>
        <begin position="29"/>
        <end position="343"/>
    </location>
</feature>
<proteinExistence type="predicted"/>
<dbReference type="Proteomes" id="UP001501095">
    <property type="component" value="Unassembled WGS sequence"/>
</dbReference>
<gene>
    <name evidence="3" type="ORF">GCM10010423_29320</name>
</gene>
<comment type="caution">
    <text evidence="3">The sequence shown here is derived from an EMBL/GenBank/DDBJ whole genome shotgun (WGS) entry which is preliminary data.</text>
</comment>
<name>A0ABP6B500_9ACTN</name>
<organism evidence="3 4">
    <name type="scientific">Streptomyces levis</name>
    <dbReference type="NCBI Taxonomy" id="285566"/>
    <lineage>
        <taxon>Bacteria</taxon>
        <taxon>Bacillati</taxon>
        <taxon>Actinomycetota</taxon>
        <taxon>Actinomycetes</taxon>
        <taxon>Kitasatosporales</taxon>
        <taxon>Streptomycetaceae</taxon>
        <taxon>Streptomyces</taxon>
    </lineage>
</organism>
<evidence type="ECO:0000313" key="3">
    <source>
        <dbReference type="EMBL" id="GAA2531913.1"/>
    </source>
</evidence>
<keyword evidence="4" id="KW-1185">Reference proteome</keyword>
<dbReference type="EMBL" id="BAAATM010000009">
    <property type="protein sequence ID" value="GAA2531913.1"/>
    <property type="molecule type" value="Genomic_DNA"/>
</dbReference>
<sequence length="343" mass="37200">MSVLPRARKGLMALTLVLLLTGAHGPAAQRPPAGGGTRGPGLGAPAGGGSNYFTYQVDADCEREPYGVVNSYDKAPGLIQRQLDQMRQAGQKRLRIPVYHHRGQDSGTVMDSTGGRLDASNVRNLTALLAAVKSAGFEAVEVGFFPQDANDPTQWTAFDHGLYEENWKVVRQVRSIVVRSGLAYTLDLLNEGAPPAGKEVWLRYDKRLWEDYRRTFGTGDTVGFSMTVWIAGRVPQMPEIYGTTPPSVLEIHLYGQEGGNGSEYEQFMAADAALDKIGYEQPLIVGEAYYDDAEAAEGIRRAVVDAQRPVRHLTQWPVLRGGKCPAADVAPPAAYDAYAAAGF</sequence>
<evidence type="ECO:0000313" key="4">
    <source>
        <dbReference type="Proteomes" id="UP001501095"/>
    </source>
</evidence>
<dbReference type="InterPro" id="IPR017853">
    <property type="entry name" value="GH"/>
</dbReference>
<evidence type="ECO:0000256" key="1">
    <source>
        <dbReference type="SAM" id="MobiDB-lite"/>
    </source>
</evidence>
<keyword evidence="2" id="KW-0732">Signal</keyword>
<feature type="region of interest" description="Disordered" evidence="1">
    <location>
        <begin position="26"/>
        <end position="45"/>
    </location>
</feature>